<dbReference type="SUPFAM" id="SSF52980">
    <property type="entry name" value="Restriction endonuclease-like"/>
    <property type="match status" value="1"/>
</dbReference>
<proteinExistence type="predicted"/>
<name>A0A4Y8S5H7_9SPHI</name>
<evidence type="ECO:0000313" key="1">
    <source>
        <dbReference type="EMBL" id="TFF34243.1"/>
    </source>
</evidence>
<comment type="caution">
    <text evidence="1">The sequence shown here is derived from an EMBL/GenBank/DDBJ whole genome shotgun (WGS) entry which is preliminary data.</text>
</comment>
<dbReference type="InterPro" id="IPR011335">
    <property type="entry name" value="Restrct_endonuc-II-like"/>
</dbReference>
<dbReference type="RefSeq" id="WP_133235206.1">
    <property type="nucleotide sequence ID" value="NZ_SOZE01000033.1"/>
</dbReference>
<gene>
    <name evidence="1" type="ORF">E2R66_22930</name>
</gene>
<dbReference type="InterPro" id="IPR012296">
    <property type="entry name" value="Nuclease_put_TT1808"/>
</dbReference>
<dbReference type="AlphaFoldDB" id="A0A4Y8S5H7"/>
<protein>
    <submittedName>
        <fullName evidence="1">Uma2 family endonuclease</fullName>
    </submittedName>
</protein>
<dbReference type="GO" id="GO:0004519">
    <property type="term" value="F:endonuclease activity"/>
    <property type="evidence" value="ECO:0007669"/>
    <property type="project" value="UniProtKB-KW"/>
</dbReference>
<dbReference type="Gene3D" id="3.90.1570.10">
    <property type="entry name" value="tt1808, chain A"/>
    <property type="match status" value="1"/>
</dbReference>
<accession>A0A4Y8S5H7</accession>
<organism evidence="1 2">
    <name type="scientific">Mucilaginibacter psychrotolerans</name>
    <dbReference type="NCBI Taxonomy" id="1524096"/>
    <lineage>
        <taxon>Bacteria</taxon>
        <taxon>Pseudomonadati</taxon>
        <taxon>Bacteroidota</taxon>
        <taxon>Sphingobacteriia</taxon>
        <taxon>Sphingobacteriales</taxon>
        <taxon>Sphingobacteriaceae</taxon>
        <taxon>Mucilaginibacter</taxon>
    </lineage>
</organism>
<dbReference type="OrthoDB" id="9808428at2"/>
<keyword evidence="1" id="KW-0540">Nuclease</keyword>
<reference evidence="1 2" key="1">
    <citation type="journal article" date="2017" name="Int. J. Syst. Evol. Microbiol.">
        <title>Mucilaginibacterpsychrotolerans sp. nov., isolated from peatlands.</title>
        <authorList>
            <person name="Deng Y."/>
            <person name="Shen L."/>
            <person name="Xu B."/>
            <person name="Liu Y."/>
            <person name="Gu Z."/>
            <person name="Liu H."/>
            <person name="Zhou Y."/>
        </authorList>
    </citation>
    <scope>NUCLEOTIDE SEQUENCE [LARGE SCALE GENOMIC DNA]</scope>
    <source>
        <strain evidence="1 2">NH7-4</strain>
    </source>
</reference>
<keyword evidence="1" id="KW-0378">Hydrolase</keyword>
<dbReference type="Proteomes" id="UP000297540">
    <property type="component" value="Unassembled WGS sequence"/>
</dbReference>
<sequence length="62" mass="7092">MLTNTKRKRALYEKAGVKEYFMIDPENKITTLLSRDASGIYQQTYEQVGLLKSSLLACDISF</sequence>
<evidence type="ECO:0000313" key="2">
    <source>
        <dbReference type="Proteomes" id="UP000297540"/>
    </source>
</evidence>
<dbReference type="EMBL" id="SOZE01000033">
    <property type="protein sequence ID" value="TFF34243.1"/>
    <property type="molecule type" value="Genomic_DNA"/>
</dbReference>
<keyword evidence="1" id="KW-0255">Endonuclease</keyword>
<keyword evidence="2" id="KW-1185">Reference proteome</keyword>